<feature type="compositionally biased region" description="Polar residues" evidence="1">
    <location>
        <begin position="8"/>
        <end position="17"/>
    </location>
</feature>
<protein>
    <submittedName>
        <fullName evidence="2">Uncharacterized protein</fullName>
    </submittedName>
</protein>
<sequence>MTAKHEQLSYQLSNTSGGKEDDGESEMSGTDDSQDVTKPPLKRREKRKKKRGRKGKSPA</sequence>
<name>A0A8H7TKN4_BIOOC</name>
<feature type="compositionally biased region" description="Basic residues" evidence="1">
    <location>
        <begin position="40"/>
        <end position="59"/>
    </location>
</feature>
<dbReference type="AlphaFoldDB" id="A0A8H7TKN4"/>
<organism evidence="2 3">
    <name type="scientific">Bionectria ochroleuca</name>
    <name type="common">Gliocladium roseum</name>
    <dbReference type="NCBI Taxonomy" id="29856"/>
    <lineage>
        <taxon>Eukaryota</taxon>
        <taxon>Fungi</taxon>
        <taxon>Dikarya</taxon>
        <taxon>Ascomycota</taxon>
        <taxon>Pezizomycotina</taxon>
        <taxon>Sordariomycetes</taxon>
        <taxon>Hypocreomycetidae</taxon>
        <taxon>Hypocreales</taxon>
        <taxon>Bionectriaceae</taxon>
        <taxon>Clonostachys</taxon>
    </lineage>
</organism>
<feature type="region of interest" description="Disordered" evidence="1">
    <location>
        <begin position="1"/>
        <end position="59"/>
    </location>
</feature>
<dbReference type="EMBL" id="JADCTT010000005">
    <property type="protein sequence ID" value="KAF9751416.1"/>
    <property type="molecule type" value="Genomic_DNA"/>
</dbReference>
<proteinExistence type="predicted"/>
<dbReference type="Proteomes" id="UP000616885">
    <property type="component" value="Unassembled WGS sequence"/>
</dbReference>
<gene>
    <name evidence="2" type="ORF">IM811_013210</name>
</gene>
<reference evidence="2" key="1">
    <citation type="submission" date="2020-10" db="EMBL/GenBank/DDBJ databases">
        <title>High-Quality Genome Resource of Clonostachys rosea strain S41 by Oxford Nanopore Long-Read Sequencing.</title>
        <authorList>
            <person name="Wang H."/>
        </authorList>
    </citation>
    <scope>NUCLEOTIDE SEQUENCE</scope>
    <source>
        <strain evidence="2">S41</strain>
    </source>
</reference>
<evidence type="ECO:0000313" key="3">
    <source>
        <dbReference type="Proteomes" id="UP000616885"/>
    </source>
</evidence>
<evidence type="ECO:0000313" key="2">
    <source>
        <dbReference type="EMBL" id="KAF9751416.1"/>
    </source>
</evidence>
<evidence type="ECO:0000256" key="1">
    <source>
        <dbReference type="SAM" id="MobiDB-lite"/>
    </source>
</evidence>
<accession>A0A8H7TKN4</accession>
<comment type="caution">
    <text evidence="2">The sequence shown here is derived from an EMBL/GenBank/DDBJ whole genome shotgun (WGS) entry which is preliminary data.</text>
</comment>